<protein>
    <recommendedName>
        <fullName evidence="20">Secreted protein</fullName>
    </recommendedName>
</protein>
<evidence type="ECO:0000313" key="3">
    <source>
        <dbReference type="EMBL" id="KAE9005051.1"/>
    </source>
</evidence>
<dbReference type="Proteomes" id="UP000440367">
    <property type="component" value="Unassembled WGS sequence"/>
</dbReference>
<evidence type="ECO:0000256" key="1">
    <source>
        <dbReference type="SAM" id="SignalP"/>
    </source>
</evidence>
<dbReference type="EMBL" id="QXFX01000302">
    <property type="protein sequence ID" value="KAE9121266.1"/>
    <property type="molecule type" value="Genomic_DNA"/>
</dbReference>
<dbReference type="EMBL" id="QXGA01001701">
    <property type="protein sequence ID" value="KAE9112585.1"/>
    <property type="molecule type" value="Genomic_DNA"/>
</dbReference>
<sequence>MRRLSFKRLKRMSLFHLVSLVAFTEMMHLRRQTAAPMRMVLSLKVYSVQSLRMLRRHHGNACVRKQDTGTILGDTAQSWFGTLKLDIKA</sequence>
<dbReference type="EMBL" id="QXFY01002294">
    <property type="protein sequence ID" value="KAE9299717.1"/>
    <property type="molecule type" value="Genomic_DNA"/>
</dbReference>
<evidence type="ECO:0000313" key="12">
    <source>
        <dbReference type="Proteomes" id="UP000433483"/>
    </source>
</evidence>
<dbReference type="EMBL" id="QXGB01000349">
    <property type="protein sequence ID" value="KAE9218371.1"/>
    <property type="molecule type" value="Genomic_DNA"/>
</dbReference>
<keyword evidence="12" id="KW-1185">Reference proteome</keyword>
<gene>
    <name evidence="10" type="ORF">PF001_g11196</name>
    <name evidence="7" type="ORF">PF002_g22195</name>
    <name evidence="8" type="ORF">PF005_g8302</name>
    <name evidence="4" type="ORF">PF006_g19945</name>
    <name evidence="5" type="ORF">PF007_g8522</name>
    <name evidence="9" type="ORF">PF008_g23177</name>
    <name evidence="2" type="ORF">PF009_g7655</name>
    <name evidence="6" type="ORF">PF010_g7180</name>
    <name evidence="3" type="ORF">PF011_g12207</name>
</gene>
<evidence type="ECO:0008006" key="20">
    <source>
        <dbReference type="Google" id="ProtNLM"/>
    </source>
</evidence>
<dbReference type="Proteomes" id="UP000486351">
    <property type="component" value="Unassembled WGS sequence"/>
</dbReference>
<organism evidence="3 17">
    <name type="scientific">Phytophthora fragariae</name>
    <dbReference type="NCBI Taxonomy" id="53985"/>
    <lineage>
        <taxon>Eukaryota</taxon>
        <taxon>Sar</taxon>
        <taxon>Stramenopiles</taxon>
        <taxon>Oomycota</taxon>
        <taxon>Peronosporomycetes</taxon>
        <taxon>Peronosporales</taxon>
        <taxon>Peronosporaceae</taxon>
        <taxon>Phytophthora</taxon>
    </lineage>
</organism>
<dbReference type="Proteomes" id="UP000433483">
    <property type="component" value="Unassembled WGS sequence"/>
</dbReference>
<dbReference type="Proteomes" id="UP000437068">
    <property type="component" value="Unassembled WGS sequence"/>
</dbReference>
<evidence type="ECO:0000313" key="5">
    <source>
        <dbReference type="EMBL" id="KAE9119509.1"/>
    </source>
</evidence>
<dbReference type="Proteomes" id="UP000460718">
    <property type="component" value="Unassembled WGS sequence"/>
</dbReference>
<dbReference type="EMBL" id="QXFZ01000360">
    <property type="protein sequence ID" value="KAE9119509.1"/>
    <property type="molecule type" value="Genomic_DNA"/>
</dbReference>
<dbReference type="EMBL" id="QXFW01000701">
    <property type="protein sequence ID" value="KAE9005051.1"/>
    <property type="molecule type" value="Genomic_DNA"/>
</dbReference>
<evidence type="ECO:0000313" key="2">
    <source>
        <dbReference type="EMBL" id="KAE8942598.1"/>
    </source>
</evidence>
<keyword evidence="1" id="KW-0732">Signal</keyword>
<evidence type="ECO:0000313" key="14">
    <source>
        <dbReference type="Proteomes" id="UP000440367"/>
    </source>
</evidence>
<dbReference type="EMBL" id="QXGE01000584">
    <property type="protein sequence ID" value="KAE9308365.1"/>
    <property type="molecule type" value="Genomic_DNA"/>
</dbReference>
<dbReference type="Proteomes" id="UP000429523">
    <property type="component" value="Unassembled WGS sequence"/>
</dbReference>
<evidence type="ECO:0000313" key="16">
    <source>
        <dbReference type="Proteomes" id="UP000441208"/>
    </source>
</evidence>
<evidence type="ECO:0000313" key="11">
    <source>
        <dbReference type="Proteomes" id="UP000429523"/>
    </source>
</evidence>
<name>A0A6A3KCP6_9STRA</name>
<dbReference type="AlphaFoldDB" id="A0A6A3KCP6"/>
<comment type="caution">
    <text evidence="3">The sequence shown here is derived from an EMBL/GenBank/DDBJ whole genome shotgun (WGS) entry which is preliminary data.</text>
</comment>
<evidence type="ECO:0000313" key="9">
    <source>
        <dbReference type="EMBL" id="KAE9299717.1"/>
    </source>
</evidence>
<dbReference type="Proteomes" id="UP000440732">
    <property type="component" value="Unassembled WGS sequence"/>
</dbReference>
<dbReference type="Proteomes" id="UP000488956">
    <property type="component" value="Unassembled WGS sequence"/>
</dbReference>
<evidence type="ECO:0000313" key="13">
    <source>
        <dbReference type="Proteomes" id="UP000437068"/>
    </source>
</evidence>
<proteinExistence type="predicted"/>
<dbReference type="EMBL" id="QXGD01001779">
    <property type="protein sequence ID" value="KAE9199266.1"/>
    <property type="molecule type" value="Genomic_DNA"/>
</dbReference>
<dbReference type="Proteomes" id="UP000441208">
    <property type="component" value="Unassembled WGS sequence"/>
</dbReference>
<reference evidence="17 18" key="1">
    <citation type="submission" date="2018-09" db="EMBL/GenBank/DDBJ databases">
        <title>Genomic investigation of the strawberry pathogen Phytophthora fragariae indicates pathogenicity is determined by transcriptional variation in three key races.</title>
        <authorList>
            <person name="Adams T.M."/>
            <person name="Armitage A.D."/>
            <person name="Sobczyk M.K."/>
            <person name="Bates H.J."/>
            <person name="Dunwell J.M."/>
            <person name="Nellist C.F."/>
            <person name="Harrison R.J."/>
        </authorList>
    </citation>
    <scope>NUCLEOTIDE SEQUENCE [LARGE SCALE GENOMIC DNA]</scope>
    <source>
        <strain evidence="10 13">A4</strain>
        <strain evidence="7 14">BC-1</strain>
        <strain evidence="8 12">NOV-27</strain>
        <strain evidence="4 15">NOV-5</strain>
        <strain evidence="5 16">NOV-71</strain>
        <strain evidence="9 18">NOV-77</strain>
        <strain evidence="2 11">NOV-9</strain>
        <strain evidence="6 19">ONT-3</strain>
        <strain evidence="3 17">SCRP245</strain>
    </source>
</reference>
<evidence type="ECO:0000313" key="7">
    <source>
        <dbReference type="EMBL" id="KAE9199266.1"/>
    </source>
</evidence>
<evidence type="ECO:0000313" key="17">
    <source>
        <dbReference type="Proteomes" id="UP000460718"/>
    </source>
</evidence>
<evidence type="ECO:0000313" key="18">
    <source>
        <dbReference type="Proteomes" id="UP000486351"/>
    </source>
</evidence>
<dbReference type="EMBL" id="QXGF01000298">
    <property type="protein sequence ID" value="KAE8942598.1"/>
    <property type="molecule type" value="Genomic_DNA"/>
</dbReference>
<evidence type="ECO:0000313" key="4">
    <source>
        <dbReference type="EMBL" id="KAE9112585.1"/>
    </source>
</evidence>
<accession>A0A6A3KCP6</accession>
<evidence type="ECO:0000313" key="10">
    <source>
        <dbReference type="EMBL" id="KAE9308365.1"/>
    </source>
</evidence>
<evidence type="ECO:0000313" key="6">
    <source>
        <dbReference type="EMBL" id="KAE9121266.1"/>
    </source>
</evidence>
<evidence type="ECO:0000313" key="8">
    <source>
        <dbReference type="EMBL" id="KAE9218371.1"/>
    </source>
</evidence>
<feature type="chain" id="PRO_5036164727" description="Secreted protein" evidence="1">
    <location>
        <begin position="35"/>
        <end position="89"/>
    </location>
</feature>
<evidence type="ECO:0000313" key="19">
    <source>
        <dbReference type="Proteomes" id="UP000488956"/>
    </source>
</evidence>
<evidence type="ECO:0000313" key="15">
    <source>
        <dbReference type="Proteomes" id="UP000440732"/>
    </source>
</evidence>
<feature type="signal peptide" evidence="1">
    <location>
        <begin position="1"/>
        <end position="34"/>
    </location>
</feature>